<dbReference type="PROSITE" id="PS50110">
    <property type="entry name" value="RESPONSE_REGULATORY"/>
    <property type="match status" value="1"/>
</dbReference>
<dbReference type="InterPro" id="IPR000792">
    <property type="entry name" value="Tscrpt_reg_LuxR_C"/>
</dbReference>
<dbReference type="PANTHER" id="PTHR43214:SF43">
    <property type="entry name" value="TWO-COMPONENT RESPONSE REGULATOR"/>
    <property type="match status" value="1"/>
</dbReference>
<feature type="domain" description="Response regulatory" evidence="4">
    <location>
        <begin position="74"/>
        <end position="188"/>
    </location>
</feature>
<reference evidence="5 6" key="1">
    <citation type="journal article" date="2015" name="Genome Biol. Evol.">
        <title>Characterization of Three Mycobacterium spp. with Potential Use in Bioremediation by Genome Sequencing and Comparative Genomics.</title>
        <authorList>
            <person name="Das S."/>
            <person name="Pettersson B.M."/>
            <person name="Behra P.R."/>
            <person name="Ramesh M."/>
            <person name="Dasgupta S."/>
            <person name="Bhattacharya A."/>
            <person name="Kirsebom L.A."/>
        </authorList>
    </citation>
    <scope>NUCLEOTIDE SEQUENCE [LARGE SCALE GENOMIC DNA]</scope>
    <source>
        <strain evidence="5 6">DSM 43826</strain>
    </source>
</reference>
<dbReference type="PANTHER" id="PTHR43214">
    <property type="entry name" value="TWO-COMPONENT RESPONSE REGULATOR"/>
    <property type="match status" value="1"/>
</dbReference>
<evidence type="ECO:0000259" key="4">
    <source>
        <dbReference type="PROSITE" id="PS50110"/>
    </source>
</evidence>
<dbReference type="SMR" id="A0A0J6WLD5"/>
<dbReference type="Gene3D" id="3.40.50.2300">
    <property type="match status" value="1"/>
</dbReference>
<dbReference type="SUPFAM" id="SSF46894">
    <property type="entry name" value="C-terminal effector domain of the bipartite response regulators"/>
    <property type="match status" value="1"/>
</dbReference>
<evidence type="ECO:0000313" key="5">
    <source>
        <dbReference type="EMBL" id="KMO83439.1"/>
    </source>
</evidence>
<dbReference type="CDD" id="cd06170">
    <property type="entry name" value="LuxR_C_like"/>
    <property type="match status" value="1"/>
</dbReference>
<dbReference type="InterPro" id="IPR001789">
    <property type="entry name" value="Sig_transdc_resp-reg_receiver"/>
</dbReference>
<dbReference type="PROSITE" id="PS50043">
    <property type="entry name" value="HTH_LUXR_2"/>
    <property type="match status" value="1"/>
</dbReference>
<evidence type="ECO:0000259" key="3">
    <source>
        <dbReference type="PROSITE" id="PS50043"/>
    </source>
</evidence>
<dbReference type="STRING" id="37916.MCHLDSM_00366"/>
<dbReference type="GO" id="GO:0003677">
    <property type="term" value="F:DNA binding"/>
    <property type="evidence" value="ECO:0007669"/>
    <property type="project" value="UniProtKB-KW"/>
</dbReference>
<name>A0A0J6WLD5_9MYCO</name>
<evidence type="ECO:0000313" key="6">
    <source>
        <dbReference type="Proteomes" id="UP000036513"/>
    </source>
</evidence>
<dbReference type="GO" id="GO:0006355">
    <property type="term" value="P:regulation of DNA-templated transcription"/>
    <property type="evidence" value="ECO:0007669"/>
    <property type="project" value="InterPro"/>
</dbReference>
<organism evidence="5 6">
    <name type="scientific">Mycolicibacterium chlorophenolicum</name>
    <dbReference type="NCBI Taxonomy" id="37916"/>
    <lineage>
        <taxon>Bacteria</taxon>
        <taxon>Bacillati</taxon>
        <taxon>Actinomycetota</taxon>
        <taxon>Actinomycetes</taxon>
        <taxon>Mycobacteriales</taxon>
        <taxon>Mycobacteriaceae</taxon>
        <taxon>Mycolicibacterium</taxon>
    </lineage>
</organism>
<proteinExistence type="predicted"/>
<dbReference type="Pfam" id="PF00196">
    <property type="entry name" value="GerE"/>
    <property type="match status" value="1"/>
</dbReference>
<evidence type="ECO:0000256" key="2">
    <source>
        <dbReference type="PROSITE-ProRule" id="PRU00169"/>
    </source>
</evidence>
<dbReference type="PRINTS" id="PR00038">
    <property type="entry name" value="HTHLUXR"/>
</dbReference>
<dbReference type="AlphaFoldDB" id="A0A0J6WLD5"/>
<dbReference type="PATRIC" id="fig|37916.4.peg.404"/>
<comment type="caution">
    <text evidence="5">The sequence shown here is derived from an EMBL/GenBank/DDBJ whole genome shotgun (WGS) entry which is preliminary data.</text>
</comment>
<comment type="caution">
    <text evidence="2">Lacks conserved residue(s) required for the propagation of feature annotation.</text>
</comment>
<dbReference type="GO" id="GO:0000160">
    <property type="term" value="P:phosphorelay signal transduction system"/>
    <property type="evidence" value="ECO:0007669"/>
    <property type="project" value="InterPro"/>
</dbReference>
<keyword evidence="6" id="KW-1185">Reference proteome</keyword>
<evidence type="ECO:0000256" key="1">
    <source>
        <dbReference type="ARBA" id="ARBA00023125"/>
    </source>
</evidence>
<sequence length="280" mass="30000">MGEVRSTTVQKWGAMGGPAPVRCVSKPGEGAFAVPVSTRDFGTIGAMVPAATPGRCDKPRVPPDLARRRLPAVNILIVDDCALQRENLASILGHECALSPSVAWDLPSMRAATTETAPSIVLLSMMTRDSIALLCAVRQIWPLARVIVVGIAEDDEAGIIACAEAGVAAYHLRSESLCELRDLIAKVADGESVCSTQISAVLLRYLSTMASDRRSVPGDPDLTTREMQILRMLEQGLSNKDIADQLCITLHTVKNHVHSILSKLGVRTRAEAAVVCRSLR</sequence>
<gene>
    <name evidence="5" type="primary">degU_2</name>
    <name evidence="5" type="ORF">MCHLDSM_00366</name>
</gene>
<keyword evidence="1" id="KW-0238">DNA-binding</keyword>
<dbReference type="InterPro" id="IPR039420">
    <property type="entry name" value="WalR-like"/>
</dbReference>
<dbReference type="SMART" id="SM00421">
    <property type="entry name" value="HTH_LUXR"/>
    <property type="match status" value="1"/>
</dbReference>
<dbReference type="PROSITE" id="PS00622">
    <property type="entry name" value="HTH_LUXR_1"/>
    <property type="match status" value="1"/>
</dbReference>
<feature type="domain" description="HTH luxR-type" evidence="3">
    <location>
        <begin position="215"/>
        <end position="280"/>
    </location>
</feature>
<protein>
    <submittedName>
        <fullName evidence="5">Transcriptional regulatory protein DegU</fullName>
    </submittedName>
</protein>
<dbReference type="EMBL" id="JYNL01000004">
    <property type="protein sequence ID" value="KMO83439.1"/>
    <property type="molecule type" value="Genomic_DNA"/>
</dbReference>
<dbReference type="InterPro" id="IPR016032">
    <property type="entry name" value="Sig_transdc_resp-reg_C-effctor"/>
</dbReference>
<dbReference type="Proteomes" id="UP000036513">
    <property type="component" value="Unassembled WGS sequence"/>
</dbReference>
<accession>A0A0J6WLD5</accession>
<dbReference type="InterPro" id="IPR011006">
    <property type="entry name" value="CheY-like_superfamily"/>
</dbReference>
<dbReference type="SUPFAM" id="SSF52172">
    <property type="entry name" value="CheY-like"/>
    <property type="match status" value="1"/>
</dbReference>